<dbReference type="InterPro" id="IPR036425">
    <property type="entry name" value="MoaB/Mog-like_dom_sf"/>
</dbReference>
<dbReference type="EC" id="2.10.1.1" evidence="1"/>
<comment type="pathway">
    <text evidence="1">Cofactor biosynthesis; molybdopterin biosynthesis.</text>
</comment>
<dbReference type="CDD" id="cd03522">
    <property type="entry name" value="MoeA_like"/>
    <property type="match status" value="1"/>
</dbReference>
<comment type="function">
    <text evidence="1">Catalyzes the insertion of molybdate into adenylated molybdopterin with the concomitant release of AMP.</text>
</comment>
<dbReference type="OrthoDB" id="9767940at2"/>
<dbReference type="SUPFAM" id="SSF53218">
    <property type="entry name" value="Molybdenum cofactor biosynthesis proteins"/>
    <property type="match status" value="1"/>
</dbReference>
<dbReference type="eggNOG" id="COG0303">
    <property type="taxonomic scope" value="Bacteria"/>
</dbReference>
<dbReference type="HOGENOM" id="CLU_068847_1_0_9"/>
<comment type="cofactor">
    <cofactor evidence="1">
        <name>Mg(2+)</name>
        <dbReference type="ChEBI" id="CHEBI:18420"/>
    </cofactor>
</comment>
<name>R4KJ50_9FIRM</name>
<keyword evidence="1" id="KW-0500">Molybdenum</keyword>
<dbReference type="Pfam" id="PF00994">
    <property type="entry name" value="MoCF_biosynth"/>
    <property type="match status" value="1"/>
</dbReference>
<dbReference type="GO" id="GO:0061599">
    <property type="term" value="F:molybdopterin molybdotransferase activity"/>
    <property type="evidence" value="ECO:0007669"/>
    <property type="project" value="UniProtKB-UniRule"/>
</dbReference>
<dbReference type="KEGG" id="dgi:Desgi_3966"/>
<dbReference type="SMART" id="SM00852">
    <property type="entry name" value="MoCF_biosynth"/>
    <property type="match status" value="1"/>
</dbReference>
<comment type="catalytic activity">
    <reaction evidence="1">
        <text>adenylyl-molybdopterin + molybdate = Mo-molybdopterin + AMP + H(+)</text>
        <dbReference type="Rhea" id="RHEA:35047"/>
        <dbReference type="ChEBI" id="CHEBI:15378"/>
        <dbReference type="ChEBI" id="CHEBI:36264"/>
        <dbReference type="ChEBI" id="CHEBI:62727"/>
        <dbReference type="ChEBI" id="CHEBI:71302"/>
        <dbReference type="ChEBI" id="CHEBI:456215"/>
    </reaction>
</comment>
<reference evidence="3 4" key="1">
    <citation type="submission" date="2012-01" db="EMBL/GenBank/DDBJ databases">
        <title>Complete sequence of Desulfotomaculum gibsoniae DSM 7213.</title>
        <authorList>
            <consortium name="US DOE Joint Genome Institute"/>
            <person name="Lucas S."/>
            <person name="Han J."/>
            <person name="Lapidus A."/>
            <person name="Cheng J.-F."/>
            <person name="Goodwin L."/>
            <person name="Pitluck S."/>
            <person name="Peters L."/>
            <person name="Ovchinnikova G."/>
            <person name="Teshima H."/>
            <person name="Detter J.C."/>
            <person name="Han C."/>
            <person name="Tapia R."/>
            <person name="Land M."/>
            <person name="Hauser L."/>
            <person name="Kyrpides N."/>
            <person name="Ivanova N."/>
            <person name="Pagani I."/>
            <person name="Parshina S."/>
            <person name="Plugge C."/>
            <person name="Muyzer G."/>
            <person name="Kuever J."/>
            <person name="Ivanova A."/>
            <person name="Nazina T."/>
            <person name="Klenk H.-P."/>
            <person name="Brambilla E."/>
            <person name="Spring S."/>
            <person name="Stams A.F."/>
            <person name="Woyke T."/>
        </authorList>
    </citation>
    <scope>NUCLEOTIDE SEQUENCE [LARGE SCALE GENOMIC DNA]</scope>
    <source>
        <strain evidence="3 4">DSM 7213</strain>
    </source>
</reference>
<dbReference type="PANTHER" id="PTHR10192:SF28">
    <property type="entry name" value="MOLYBDOPTERIN MOLYBDENUMTRANSFERASE"/>
    <property type="match status" value="1"/>
</dbReference>
<dbReference type="EMBL" id="CP003273">
    <property type="protein sequence ID" value="AGL03248.1"/>
    <property type="molecule type" value="Genomic_DNA"/>
</dbReference>
<organism evidence="3 4">
    <name type="scientific">Desulfoscipio gibsoniae DSM 7213</name>
    <dbReference type="NCBI Taxonomy" id="767817"/>
    <lineage>
        <taxon>Bacteria</taxon>
        <taxon>Bacillati</taxon>
        <taxon>Bacillota</taxon>
        <taxon>Clostridia</taxon>
        <taxon>Eubacteriales</taxon>
        <taxon>Desulfallaceae</taxon>
        <taxon>Desulfoscipio</taxon>
    </lineage>
</organism>
<evidence type="ECO:0000313" key="4">
    <source>
        <dbReference type="Proteomes" id="UP000013520"/>
    </source>
</evidence>
<dbReference type="Proteomes" id="UP000013520">
    <property type="component" value="Chromosome"/>
</dbReference>
<protein>
    <recommendedName>
        <fullName evidence="1">Molybdopterin molybdenumtransferase</fullName>
        <ecNumber evidence="1">2.10.1.1</ecNumber>
    </recommendedName>
</protein>
<keyword evidence="1" id="KW-0479">Metal-binding</keyword>
<dbReference type="GO" id="GO:0005829">
    <property type="term" value="C:cytosol"/>
    <property type="evidence" value="ECO:0007669"/>
    <property type="project" value="TreeGrafter"/>
</dbReference>
<dbReference type="Gene3D" id="3.40.980.10">
    <property type="entry name" value="MoaB/Mog-like domain"/>
    <property type="match status" value="1"/>
</dbReference>
<sequence>MRKVKVEDAVGMVLCHDITRIVPGEFKGPAFKKGHVVKEEDIPELLKLGKDHLYIWECGSDLLHENDAALRIAKASMGQGVDYAEPVEGKVTIKAARDGLLKIDVEGLCQVNEIDQISFSTRHTNQVVAKGETLAGTRVIPLVIKNDQIEAVEEICRSRGPLLEVKEMQKFKVGLITTGNEVYYGRIQDKFGPVVKEKLSRFGCRVLWHVMLPDDAAQIKDQILNLRDQGAQMIITTGGMSVDPDDVTPNGVKSTGAELVTYGSPVLPGAMFLLAYLDDIPIMGLPACVMFFKATVFDLMLPRVLAGERITKRDIAMTGHGGLCMNCQECRYPMCPFGK</sequence>
<evidence type="ECO:0000259" key="2">
    <source>
        <dbReference type="SMART" id="SM00852"/>
    </source>
</evidence>
<keyword evidence="1" id="KW-0501">Molybdenum cofactor biosynthesis</keyword>
<keyword evidence="4" id="KW-1185">Reference proteome</keyword>
<dbReference type="AlphaFoldDB" id="R4KJ50"/>
<accession>R4KJ50</accession>
<dbReference type="GO" id="GO:0006777">
    <property type="term" value="P:Mo-molybdopterin cofactor biosynthetic process"/>
    <property type="evidence" value="ECO:0007669"/>
    <property type="project" value="UniProtKB-UniRule"/>
</dbReference>
<dbReference type="STRING" id="767817.Desgi_3966"/>
<dbReference type="InterPro" id="IPR001453">
    <property type="entry name" value="MoaB/Mog_dom"/>
</dbReference>
<dbReference type="GO" id="GO:0046872">
    <property type="term" value="F:metal ion binding"/>
    <property type="evidence" value="ECO:0007669"/>
    <property type="project" value="UniProtKB-UniRule"/>
</dbReference>
<keyword evidence="1" id="KW-0460">Magnesium</keyword>
<gene>
    <name evidence="3" type="ORF">Desgi_3966</name>
</gene>
<comment type="similarity">
    <text evidence="1">Belongs to the MoeA family.</text>
</comment>
<evidence type="ECO:0000256" key="1">
    <source>
        <dbReference type="RuleBase" id="RU365090"/>
    </source>
</evidence>
<feature type="domain" description="MoaB/Mog" evidence="2">
    <location>
        <begin position="174"/>
        <end position="306"/>
    </location>
</feature>
<keyword evidence="1" id="KW-0808">Transferase</keyword>
<dbReference type="UniPathway" id="UPA00344"/>
<dbReference type="InterPro" id="IPR038987">
    <property type="entry name" value="MoeA-like"/>
</dbReference>
<proteinExistence type="inferred from homology"/>
<evidence type="ECO:0000313" key="3">
    <source>
        <dbReference type="EMBL" id="AGL03248.1"/>
    </source>
</evidence>
<dbReference type="RefSeq" id="WP_006523849.1">
    <property type="nucleotide sequence ID" value="NC_021184.1"/>
</dbReference>
<dbReference type="PANTHER" id="PTHR10192">
    <property type="entry name" value="MOLYBDOPTERIN BIOSYNTHESIS PROTEIN"/>
    <property type="match status" value="1"/>
</dbReference>